<dbReference type="PROSITE" id="PS00108">
    <property type="entry name" value="PROTEIN_KINASE_ST"/>
    <property type="match status" value="1"/>
</dbReference>
<dbReference type="InterPro" id="IPR011009">
    <property type="entry name" value="Kinase-like_dom_sf"/>
</dbReference>
<evidence type="ECO:0000256" key="1">
    <source>
        <dbReference type="ARBA" id="ARBA00022679"/>
    </source>
</evidence>
<keyword evidence="2 5" id="KW-0547">Nucleotide-binding</keyword>
<dbReference type="GO" id="GO:0004674">
    <property type="term" value="F:protein serine/threonine kinase activity"/>
    <property type="evidence" value="ECO:0007669"/>
    <property type="project" value="TreeGrafter"/>
</dbReference>
<dbReference type="Pfam" id="PF00069">
    <property type="entry name" value="Pkinase"/>
    <property type="match status" value="1"/>
</dbReference>
<sequence>MRPHDPRALGDYEIVGRLGEGGMGTVYLARTPGGVLVAVKVVRADLAPDDEFRRRFRSEVARARQVPPFCTAEVLDADPDHESPYLVVEYVDGPTLAHVVEERGPLTAANLHSVAIGVATALTAIHGAGVIHRDLKPRNVLLAPGSPKVIDFGIARHVEATGGNTDTSQMVGTVAYMSPERFGVADTPLTPAADVFAWGGVVAYAGTGRTPFAADSPPATAARILTQPPDLSGLAGPLRELVGHALEKDPANRPSARELLDLLVSGPSRPAATAAALAGQPDLRAAAAEAQAVTGVRIPADLAGLIGYEENSIVTVPISPVPTPLPGPPPPEPRRRWFLPVAVAALILAVVAGAMMVVLGSPAGERAIASEGPTDGPSSAAPASDTLVIDDALTGPRLWQAKSLPAEKASCSFDGTGMVAHRDTKGVYRCSGPDDGVPDDVRVEVGVRLLTEDSCAGLWFRFAPWHGYLLRVCEKNIYLGTHKDQAVATIRTFPLDAPIAIGAAPTTIEVRAVGNQATVLRDGVEVGTVPLTDTQITGGRVLLGVYTERGAAEDGPYDVAFSNVKVWGLSGN</sequence>
<dbReference type="Gene3D" id="3.30.200.20">
    <property type="entry name" value="Phosphorylase Kinase, domain 1"/>
    <property type="match status" value="1"/>
</dbReference>
<dbReference type="PROSITE" id="PS50011">
    <property type="entry name" value="PROTEIN_KINASE_DOM"/>
    <property type="match status" value="1"/>
</dbReference>
<evidence type="ECO:0000256" key="4">
    <source>
        <dbReference type="ARBA" id="ARBA00022840"/>
    </source>
</evidence>
<gene>
    <name evidence="8" type="ORF">Ato02nite_000130</name>
</gene>
<feature type="binding site" evidence="5">
    <location>
        <position position="40"/>
    </location>
    <ligand>
        <name>ATP</name>
        <dbReference type="ChEBI" id="CHEBI:30616"/>
    </ligand>
</feature>
<dbReference type="InterPro" id="IPR008271">
    <property type="entry name" value="Ser/Thr_kinase_AS"/>
</dbReference>
<keyword evidence="6" id="KW-0472">Membrane</keyword>
<keyword evidence="3" id="KW-0418">Kinase</keyword>
<evidence type="ECO:0000313" key="8">
    <source>
        <dbReference type="EMBL" id="GIM88220.1"/>
    </source>
</evidence>
<dbReference type="CDD" id="cd14014">
    <property type="entry name" value="STKc_PknB_like"/>
    <property type="match status" value="1"/>
</dbReference>
<dbReference type="PROSITE" id="PS00107">
    <property type="entry name" value="PROTEIN_KINASE_ATP"/>
    <property type="match status" value="1"/>
</dbReference>
<accession>A0A919W191</accession>
<dbReference type="SUPFAM" id="SSF56112">
    <property type="entry name" value="Protein kinase-like (PK-like)"/>
    <property type="match status" value="1"/>
</dbReference>
<dbReference type="GO" id="GO:0005524">
    <property type="term" value="F:ATP binding"/>
    <property type="evidence" value="ECO:0007669"/>
    <property type="project" value="UniProtKB-UniRule"/>
</dbReference>
<evidence type="ECO:0000313" key="9">
    <source>
        <dbReference type="Proteomes" id="UP000677082"/>
    </source>
</evidence>
<dbReference type="EMBL" id="BOQN01000001">
    <property type="protein sequence ID" value="GIM88220.1"/>
    <property type="molecule type" value="Genomic_DNA"/>
</dbReference>
<keyword evidence="6" id="KW-1133">Transmembrane helix</keyword>
<evidence type="ECO:0000259" key="7">
    <source>
        <dbReference type="PROSITE" id="PS50011"/>
    </source>
</evidence>
<dbReference type="SMART" id="SM00220">
    <property type="entry name" value="S_TKc"/>
    <property type="match status" value="1"/>
</dbReference>
<keyword evidence="6" id="KW-0812">Transmembrane</keyword>
<dbReference type="Gene3D" id="1.10.510.10">
    <property type="entry name" value="Transferase(Phosphotransferase) domain 1"/>
    <property type="match status" value="1"/>
</dbReference>
<keyword evidence="4 5" id="KW-0067">ATP-binding</keyword>
<dbReference type="PANTHER" id="PTHR43289">
    <property type="entry name" value="MITOGEN-ACTIVATED PROTEIN KINASE KINASE KINASE 20-RELATED"/>
    <property type="match status" value="1"/>
</dbReference>
<comment type="caution">
    <text evidence="8">The sequence shown here is derived from an EMBL/GenBank/DDBJ whole genome shotgun (WGS) entry which is preliminary data.</text>
</comment>
<feature type="transmembrane region" description="Helical" evidence="6">
    <location>
        <begin position="337"/>
        <end position="359"/>
    </location>
</feature>
<proteinExistence type="predicted"/>
<dbReference type="InterPro" id="IPR000719">
    <property type="entry name" value="Prot_kinase_dom"/>
</dbReference>
<dbReference type="Gene3D" id="2.60.120.560">
    <property type="entry name" value="Exo-inulinase, domain 1"/>
    <property type="match status" value="1"/>
</dbReference>
<evidence type="ECO:0000256" key="6">
    <source>
        <dbReference type="SAM" id="Phobius"/>
    </source>
</evidence>
<name>A0A919W191_9ACTN</name>
<keyword evidence="9" id="KW-1185">Reference proteome</keyword>
<keyword evidence="1" id="KW-0808">Transferase</keyword>
<dbReference type="AlphaFoldDB" id="A0A919W191"/>
<dbReference type="InterPro" id="IPR017441">
    <property type="entry name" value="Protein_kinase_ATP_BS"/>
</dbReference>
<protein>
    <recommendedName>
        <fullName evidence="7">Protein kinase domain-containing protein</fullName>
    </recommendedName>
</protein>
<evidence type="ECO:0000256" key="2">
    <source>
        <dbReference type="ARBA" id="ARBA00022741"/>
    </source>
</evidence>
<reference evidence="8 9" key="1">
    <citation type="submission" date="2021-03" db="EMBL/GenBank/DDBJ databases">
        <title>Whole genome shotgun sequence of Actinoplanes toevensis NBRC 105298.</title>
        <authorList>
            <person name="Komaki H."/>
            <person name="Tamura T."/>
        </authorList>
    </citation>
    <scope>NUCLEOTIDE SEQUENCE [LARGE SCALE GENOMIC DNA]</scope>
    <source>
        <strain evidence="8 9">NBRC 105298</strain>
    </source>
</reference>
<organism evidence="8 9">
    <name type="scientific">Paractinoplanes toevensis</name>
    <dbReference type="NCBI Taxonomy" id="571911"/>
    <lineage>
        <taxon>Bacteria</taxon>
        <taxon>Bacillati</taxon>
        <taxon>Actinomycetota</taxon>
        <taxon>Actinomycetes</taxon>
        <taxon>Micromonosporales</taxon>
        <taxon>Micromonosporaceae</taxon>
        <taxon>Paractinoplanes</taxon>
    </lineage>
</organism>
<dbReference type="Proteomes" id="UP000677082">
    <property type="component" value="Unassembled WGS sequence"/>
</dbReference>
<evidence type="ECO:0000256" key="5">
    <source>
        <dbReference type="PROSITE-ProRule" id="PRU10141"/>
    </source>
</evidence>
<evidence type="ECO:0000256" key="3">
    <source>
        <dbReference type="ARBA" id="ARBA00022777"/>
    </source>
</evidence>
<dbReference type="PANTHER" id="PTHR43289:SF34">
    <property type="entry name" value="SERINE_THREONINE-PROTEIN KINASE YBDM-RELATED"/>
    <property type="match status" value="1"/>
</dbReference>
<feature type="domain" description="Protein kinase" evidence="7">
    <location>
        <begin position="12"/>
        <end position="272"/>
    </location>
</feature>